<dbReference type="EMBL" id="JACRJB010000014">
    <property type="protein sequence ID" value="MBI5128896.1"/>
    <property type="molecule type" value="Genomic_DNA"/>
</dbReference>
<protein>
    <submittedName>
        <fullName evidence="6">Cytochrome c</fullName>
    </submittedName>
</protein>
<comment type="caution">
    <text evidence="6">The sequence shown here is derived from an EMBL/GenBank/DDBJ whole genome shotgun (WGS) entry which is preliminary data.</text>
</comment>
<dbReference type="GO" id="GO:0020037">
    <property type="term" value="F:heme binding"/>
    <property type="evidence" value="ECO:0007669"/>
    <property type="project" value="InterPro"/>
</dbReference>
<dbReference type="Gene3D" id="1.10.760.10">
    <property type="entry name" value="Cytochrome c-like domain"/>
    <property type="match status" value="1"/>
</dbReference>
<dbReference type="GO" id="GO:0046872">
    <property type="term" value="F:metal ion binding"/>
    <property type="evidence" value="ECO:0007669"/>
    <property type="project" value="UniProtKB-KW"/>
</dbReference>
<organism evidence="6 7">
    <name type="scientific">Rhodopseudomonas palustris</name>
    <dbReference type="NCBI Taxonomy" id="1076"/>
    <lineage>
        <taxon>Bacteria</taxon>
        <taxon>Pseudomonadati</taxon>
        <taxon>Pseudomonadota</taxon>
        <taxon>Alphaproteobacteria</taxon>
        <taxon>Hyphomicrobiales</taxon>
        <taxon>Nitrobacteraceae</taxon>
        <taxon>Rhodopseudomonas</taxon>
    </lineage>
</organism>
<dbReference type="GO" id="GO:0009055">
    <property type="term" value="F:electron transfer activity"/>
    <property type="evidence" value="ECO:0007669"/>
    <property type="project" value="InterPro"/>
</dbReference>
<evidence type="ECO:0000256" key="4">
    <source>
        <dbReference type="PROSITE-ProRule" id="PRU00433"/>
    </source>
</evidence>
<dbReference type="AlphaFoldDB" id="A0A933RVC5"/>
<evidence type="ECO:0000313" key="6">
    <source>
        <dbReference type="EMBL" id="MBI5128896.1"/>
    </source>
</evidence>
<dbReference type="InterPro" id="IPR036909">
    <property type="entry name" value="Cyt_c-like_dom_sf"/>
</dbReference>
<keyword evidence="3 4" id="KW-0408">Iron</keyword>
<reference evidence="6" key="1">
    <citation type="submission" date="2020-07" db="EMBL/GenBank/DDBJ databases">
        <title>Huge and variable diversity of episymbiotic CPR bacteria and DPANN archaea in groundwater ecosystems.</title>
        <authorList>
            <person name="He C.Y."/>
            <person name="Keren R."/>
            <person name="Whittaker M."/>
            <person name="Farag I.F."/>
            <person name="Doudna J."/>
            <person name="Cate J.H.D."/>
            <person name="Banfield J.F."/>
        </authorList>
    </citation>
    <scope>NUCLEOTIDE SEQUENCE</scope>
    <source>
        <strain evidence="6">NC_groundwater_1818_Pr3_B-0.1um_66_35</strain>
    </source>
</reference>
<name>A0A933RVC5_RHOPL</name>
<dbReference type="InterPro" id="IPR009056">
    <property type="entry name" value="Cyt_c-like_dom"/>
</dbReference>
<evidence type="ECO:0000256" key="3">
    <source>
        <dbReference type="ARBA" id="ARBA00023004"/>
    </source>
</evidence>
<dbReference type="PROSITE" id="PS51007">
    <property type="entry name" value="CYTC"/>
    <property type="match status" value="1"/>
</dbReference>
<dbReference type="Pfam" id="PF13442">
    <property type="entry name" value="Cytochrome_CBB3"/>
    <property type="match status" value="1"/>
</dbReference>
<keyword evidence="2 4" id="KW-0479">Metal-binding</keyword>
<evidence type="ECO:0000313" key="7">
    <source>
        <dbReference type="Proteomes" id="UP000782519"/>
    </source>
</evidence>
<evidence type="ECO:0000256" key="1">
    <source>
        <dbReference type="ARBA" id="ARBA00022617"/>
    </source>
</evidence>
<evidence type="ECO:0000259" key="5">
    <source>
        <dbReference type="PROSITE" id="PS51007"/>
    </source>
</evidence>
<gene>
    <name evidence="6" type="ORF">HZA66_05600</name>
</gene>
<feature type="domain" description="Cytochrome c" evidence="5">
    <location>
        <begin position="25"/>
        <end position="110"/>
    </location>
</feature>
<accession>A0A933RVC5</accession>
<dbReference type="SUPFAM" id="SSF46626">
    <property type="entry name" value="Cytochrome c"/>
    <property type="match status" value="1"/>
</dbReference>
<evidence type="ECO:0000256" key="2">
    <source>
        <dbReference type="ARBA" id="ARBA00022723"/>
    </source>
</evidence>
<dbReference type="Proteomes" id="UP000782519">
    <property type="component" value="Unassembled WGS sequence"/>
</dbReference>
<keyword evidence="1 4" id="KW-0349">Heme</keyword>
<proteinExistence type="predicted"/>
<sequence length="140" mass="15694">MQKVREYSIAARAIDPIPGDLADEKRIASGAGQYAEMCASCHLAPGMKRTEISRGLYPRAPELRRGTTLNPAEQFWVMKHGIKMTGMPAWGATHDDDVLWDVVAFLRKLPELTREQYQALVRAAPKTHDMQQMDMGDPGR</sequence>